<dbReference type="PANTHER" id="PTHR19836:SF19">
    <property type="entry name" value="SMALL RIBOSOMAL SUBUNIT PROTEIN US14M"/>
    <property type="match status" value="1"/>
</dbReference>
<dbReference type="FunFam" id="1.10.287.1480:FF:000001">
    <property type="entry name" value="30S ribosomal protein S14"/>
    <property type="match status" value="1"/>
</dbReference>
<dbReference type="HAMAP" id="MF_00537">
    <property type="entry name" value="Ribosomal_uS14_1"/>
    <property type="match status" value="1"/>
</dbReference>
<comment type="similarity">
    <text evidence="1">Belongs to the universal ribosomal protein uS14 family.</text>
</comment>
<keyword evidence="3" id="KW-0687">Ribonucleoprotein</keyword>
<reference evidence="4" key="1">
    <citation type="submission" date="2018-05" db="EMBL/GenBank/DDBJ databases">
        <authorList>
            <person name="Lanie J.A."/>
            <person name="Ng W.-L."/>
            <person name="Kazmierczak K.M."/>
            <person name="Andrzejewski T.M."/>
            <person name="Davidsen T.M."/>
            <person name="Wayne K.J."/>
            <person name="Tettelin H."/>
            <person name="Glass J.I."/>
            <person name="Rusch D."/>
            <person name="Podicherti R."/>
            <person name="Tsui H.-C.T."/>
            <person name="Winkler M.E."/>
        </authorList>
    </citation>
    <scope>NUCLEOTIDE SEQUENCE</scope>
</reference>
<evidence type="ECO:0008006" key="5">
    <source>
        <dbReference type="Google" id="ProtNLM"/>
    </source>
</evidence>
<dbReference type="SUPFAM" id="SSF57716">
    <property type="entry name" value="Glucocorticoid receptor-like (DNA-binding domain)"/>
    <property type="match status" value="1"/>
</dbReference>
<dbReference type="InterPro" id="IPR023036">
    <property type="entry name" value="Ribosomal_uS14_bac/plastid"/>
</dbReference>
<dbReference type="Pfam" id="PF00253">
    <property type="entry name" value="Ribosomal_S14"/>
    <property type="match status" value="1"/>
</dbReference>
<proteinExistence type="inferred from homology"/>
<dbReference type="GO" id="GO:0003735">
    <property type="term" value="F:structural constituent of ribosome"/>
    <property type="evidence" value="ECO:0007669"/>
    <property type="project" value="InterPro"/>
</dbReference>
<dbReference type="PROSITE" id="PS00527">
    <property type="entry name" value="RIBOSOMAL_S14"/>
    <property type="match status" value="1"/>
</dbReference>
<evidence type="ECO:0000313" key="4">
    <source>
        <dbReference type="EMBL" id="SVB03039.1"/>
    </source>
</evidence>
<keyword evidence="2" id="KW-0689">Ribosomal protein</keyword>
<dbReference type="Gene3D" id="1.10.287.1480">
    <property type="match status" value="1"/>
</dbReference>
<dbReference type="GO" id="GO:0005737">
    <property type="term" value="C:cytoplasm"/>
    <property type="evidence" value="ECO:0007669"/>
    <property type="project" value="UniProtKB-ARBA"/>
</dbReference>
<dbReference type="InterPro" id="IPR001209">
    <property type="entry name" value="Ribosomal_uS14"/>
</dbReference>
<evidence type="ECO:0000256" key="2">
    <source>
        <dbReference type="ARBA" id="ARBA00022980"/>
    </source>
</evidence>
<dbReference type="PANTHER" id="PTHR19836">
    <property type="entry name" value="30S RIBOSOMAL PROTEIN S14"/>
    <property type="match status" value="1"/>
</dbReference>
<name>A0A382ANQ7_9ZZZZ</name>
<evidence type="ECO:0000256" key="3">
    <source>
        <dbReference type="ARBA" id="ARBA00023274"/>
    </source>
</evidence>
<dbReference type="GO" id="GO:0006412">
    <property type="term" value="P:translation"/>
    <property type="evidence" value="ECO:0007669"/>
    <property type="project" value="InterPro"/>
</dbReference>
<evidence type="ECO:0000256" key="1">
    <source>
        <dbReference type="ARBA" id="ARBA00009083"/>
    </source>
</evidence>
<organism evidence="4">
    <name type="scientific">marine metagenome</name>
    <dbReference type="NCBI Taxonomy" id="408172"/>
    <lineage>
        <taxon>unclassified sequences</taxon>
        <taxon>metagenomes</taxon>
        <taxon>ecological metagenomes</taxon>
    </lineage>
</organism>
<protein>
    <recommendedName>
        <fullName evidence="5">Ribosomal protein S14</fullName>
    </recommendedName>
</protein>
<dbReference type="GO" id="GO:0015935">
    <property type="term" value="C:small ribosomal subunit"/>
    <property type="evidence" value="ECO:0007669"/>
    <property type="project" value="TreeGrafter"/>
</dbReference>
<gene>
    <name evidence="4" type="ORF">METZ01_LOCUS155893</name>
</gene>
<dbReference type="NCBIfam" id="NF006477">
    <property type="entry name" value="PRK08881.1"/>
    <property type="match status" value="1"/>
</dbReference>
<sequence length="101" mass="11764">MAKMSAINKNNKRIKLSNKFFKKRKALKKIIMNKNLSLEERFKAQQKLSKLPRNSAKTRVMNRCQITGRPHGVYRKLKISRIALRQLGLQGKIPGMIKSSW</sequence>
<dbReference type="AlphaFoldDB" id="A0A382ANQ7"/>
<accession>A0A382ANQ7</accession>
<dbReference type="InterPro" id="IPR018271">
    <property type="entry name" value="Ribosomal_uS14_CS"/>
</dbReference>
<dbReference type="EMBL" id="UINC01026138">
    <property type="protein sequence ID" value="SVB03039.1"/>
    <property type="molecule type" value="Genomic_DNA"/>
</dbReference>